<gene>
    <name evidence="5" type="ORF">KDA27_04825</name>
</gene>
<sequence length="707" mass="75201">MQASSERVGRIRQWGAGLLLLLLLAGFLYYSSPPTRGGAADLVLLKARDLLGLVPAGEGLPTFPSWATWAGIFLAGVLRLAHVLVGGGETLASFVAESSSGQTAFLRFCVSCLAAASLVGGASLVARLARPEDSSAAPSQPDHASTRTGPAANSWSIVAVIAFVGVLLAAPLLADQISTVSPALFGTILLLAATWRLTVPSDANQLRWGAGSGVVLGSIFGTCGWLWPVFPVFALAASVARRGWRAVVVALVVGVALGLALDPAYLHDPSNLSNRLLTEWSRAGGWNLAPTTLGSRPVLEVLALKPLLGWGTAVGVVAAVGLWLFERRASLLVWTVGLFVASVLVPVTSGIRSLSAVQQAWGPVAVLVAAAGIDGVVRSPKTGRRVLGAVLALLAVVTAGGARFEARSAQPTASPEAVVEEIRAIVPPGARLLAERAVPGLEEATSALVLPRDSRHPERYDFAYWPRWYAGFDFVLLSEAQFAQNRSRSRPLHFYGQLKEQGEAIARWEAVGQGWVLYHVPETSPWREPLSRSELTAIEPNPDLLQFVDRLGSFYAGTGAIDLAEVLFQGGLQLDPSRQSFYNNLGSVYLLESEWEEAARVFEQGLRRDPDSPELCYNAGRAFFELGAYGRAESLLRRAVGLRPNYGDAHYELARTFLALDQIDLAKVALRQVLTLNPSPERRQAVESALAQLPASQGAGAGAGATR</sequence>
<dbReference type="EMBL" id="JAGQHS010000015">
    <property type="protein sequence ID" value="MCA9755103.1"/>
    <property type="molecule type" value="Genomic_DNA"/>
</dbReference>
<dbReference type="Pfam" id="PF13181">
    <property type="entry name" value="TPR_8"/>
    <property type="match status" value="1"/>
</dbReference>
<keyword evidence="1" id="KW-0677">Repeat</keyword>
<feature type="transmembrane region" description="Helical" evidence="4">
    <location>
        <begin position="360"/>
        <end position="377"/>
    </location>
</feature>
<dbReference type="InterPro" id="IPR011990">
    <property type="entry name" value="TPR-like_helical_dom_sf"/>
</dbReference>
<name>A0A956NBX0_UNCEI</name>
<feature type="transmembrane region" description="Helical" evidence="4">
    <location>
        <begin position="180"/>
        <end position="198"/>
    </location>
</feature>
<feature type="repeat" description="TPR" evidence="3">
    <location>
        <begin position="613"/>
        <end position="646"/>
    </location>
</feature>
<feature type="transmembrane region" description="Helical" evidence="4">
    <location>
        <begin position="246"/>
        <end position="266"/>
    </location>
</feature>
<dbReference type="InterPro" id="IPR051012">
    <property type="entry name" value="CellSynth/LPSAsmb/PSIAsmb"/>
</dbReference>
<dbReference type="Pfam" id="PF13432">
    <property type="entry name" value="TPR_16"/>
    <property type="match status" value="1"/>
</dbReference>
<feature type="transmembrane region" description="Helical" evidence="4">
    <location>
        <begin position="63"/>
        <end position="85"/>
    </location>
</feature>
<keyword evidence="4" id="KW-0812">Transmembrane</keyword>
<feature type="transmembrane region" description="Helical" evidence="4">
    <location>
        <begin position="386"/>
        <end position="404"/>
    </location>
</feature>
<dbReference type="PROSITE" id="PS50005">
    <property type="entry name" value="TPR"/>
    <property type="match status" value="2"/>
</dbReference>
<keyword evidence="2 3" id="KW-0802">TPR repeat</keyword>
<proteinExistence type="predicted"/>
<reference evidence="5" key="2">
    <citation type="journal article" date="2021" name="Microbiome">
        <title>Successional dynamics and alternative stable states in a saline activated sludge microbial community over 9 years.</title>
        <authorList>
            <person name="Wang Y."/>
            <person name="Ye J."/>
            <person name="Ju F."/>
            <person name="Liu L."/>
            <person name="Boyd J.A."/>
            <person name="Deng Y."/>
            <person name="Parks D.H."/>
            <person name="Jiang X."/>
            <person name="Yin X."/>
            <person name="Woodcroft B.J."/>
            <person name="Tyson G.W."/>
            <person name="Hugenholtz P."/>
            <person name="Polz M.F."/>
            <person name="Zhang T."/>
        </authorList>
    </citation>
    <scope>NUCLEOTIDE SEQUENCE</scope>
    <source>
        <strain evidence="5">HKST-UBA02</strain>
    </source>
</reference>
<dbReference type="PANTHER" id="PTHR45586:SF1">
    <property type="entry name" value="LIPOPOLYSACCHARIDE ASSEMBLY PROTEIN B"/>
    <property type="match status" value="1"/>
</dbReference>
<dbReference type="SMART" id="SM00028">
    <property type="entry name" value="TPR"/>
    <property type="match status" value="3"/>
</dbReference>
<evidence type="ECO:0000313" key="6">
    <source>
        <dbReference type="Proteomes" id="UP000739538"/>
    </source>
</evidence>
<organism evidence="5 6">
    <name type="scientific">Eiseniibacteriota bacterium</name>
    <dbReference type="NCBI Taxonomy" id="2212470"/>
    <lineage>
        <taxon>Bacteria</taxon>
        <taxon>Candidatus Eiseniibacteriota</taxon>
    </lineage>
</organism>
<evidence type="ECO:0000256" key="4">
    <source>
        <dbReference type="SAM" id="Phobius"/>
    </source>
</evidence>
<dbReference type="PANTHER" id="PTHR45586">
    <property type="entry name" value="TPR REPEAT-CONTAINING PROTEIN PA4667"/>
    <property type="match status" value="1"/>
</dbReference>
<feature type="transmembrane region" description="Helical" evidence="4">
    <location>
        <begin position="105"/>
        <end position="126"/>
    </location>
</feature>
<feature type="transmembrane region" description="Helical" evidence="4">
    <location>
        <begin position="155"/>
        <end position="173"/>
    </location>
</feature>
<dbReference type="SUPFAM" id="SSF48452">
    <property type="entry name" value="TPR-like"/>
    <property type="match status" value="1"/>
</dbReference>
<comment type="caution">
    <text evidence="5">The sequence shown here is derived from an EMBL/GenBank/DDBJ whole genome shotgun (WGS) entry which is preliminary data.</text>
</comment>
<evidence type="ECO:0000313" key="5">
    <source>
        <dbReference type="EMBL" id="MCA9755103.1"/>
    </source>
</evidence>
<feature type="transmembrane region" description="Helical" evidence="4">
    <location>
        <begin position="332"/>
        <end position="354"/>
    </location>
</feature>
<evidence type="ECO:0000256" key="1">
    <source>
        <dbReference type="ARBA" id="ARBA00022737"/>
    </source>
</evidence>
<feature type="repeat" description="TPR" evidence="3">
    <location>
        <begin position="579"/>
        <end position="612"/>
    </location>
</feature>
<protein>
    <submittedName>
        <fullName evidence="5">Tetratricopeptide repeat protein</fullName>
    </submittedName>
</protein>
<dbReference type="Proteomes" id="UP000739538">
    <property type="component" value="Unassembled WGS sequence"/>
</dbReference>
<evidence type="ECO:0000256" key="2">
    <source>
        <dbReference type="ARBA" id="ARBA00022803"/>
    </source>
</evidence>
<reference evidence="5" key="1">
    <citation type="submission" date="2020-04" db="EMBL/GenBank/DDBJ databases">
        <authorList>
            <person name="Zhang T."/>
        </authorList>
    </citation>
    <scope>NUCLEOTIDE SEQUENCE</scope>
    <source>
        <strain evidence="5">HKST-UBA02</strain>
    </source>
</reference>
<feature type="transmembrane region" description="Helical" evidence="4">
    <location>
        <begin position="210"/>
        <end position="234"/>
    </location>
</feature>
<feature type="transmembrane region" description="Helical" evidence="4">
    <location>
        <begin position="307"/>
        <end position="325"/>
    </location>
</feature>
<accession>A0A956NBX0</accession>
<keyword evidence="4" id="KW-1133">Transmembrane helix</keyword>
<dbReference type="AlphaFoldDB" id="A0A956NBX0"/>
<dbReference type="InterPro" id="IPR019734">
    <property type="entry name" value="TPR_rpt"/>
</dbReference>
<keyword evidence="4" id="KW-0472">Membrane</keyword>
<evidence type="ECO:0000256" key="3">
    <source>
        <dbReference type="PROSITE-ProRule" id="PRU00339"/>
    </source>
</evidence>
<dbReference type="Gene3D" id="1.25.40.10">
    <property type="entry name" value="Tetratricopeptide repeat domain"/>
    <property type="match status" value="2"/>
</dbReference>